<keyword evidence="1 3" id="KW-0378">Hydrolase</keyword>
<evidence type="ECO:0000313" key="4">
    <source>
        <dbReference type="Proteomes" id="UP000593892"/>
    </source>
</evidence>
<sequence>MKSTVRVAAVSAESHPARTEANLDTIRRCARKAAEQGADLVLFPELSVTGFVPNHPVGDHAQWLREVLQGAWAMAEPLNGPAVRELAAISAETGVFLAAGLLENAGNVLFNTHVLAGEGRVYAHWRKMHIPMFEMQVYNGGGVPEVVDTPLGRIGANICFDTLLPESTRLLAVQGCEIALFPFAADPAPGTAEAWAAWARPVLQARCAENGIYGAACNYLGSVSFAGASQSFPGGAMTLAPGGQVLAEGAAELLLTDFTAQGLLDARAAFEYTFRFRRPELYGSLTR</sequence>
<dbReference type="KEGG" id="pfer:IRI77_02830"/>
<dbReference type="EMBL" id="CP063849">
    <property type="protein sequence ID" value="QOY88914.1"/>
    <property type="molecule type" value="Genomic_DNA"/>
</dbReference>
<proteinExistence type="predicted"/>
<dbReference type="PROSITE" id="PS50263">
    <property type="entry name" value="CN_HYDROLASE"/>
    <property type="match status" value="1"/>
</dbReference>
<name>A0A7S7SL14_PALFE</name>
<dbReference type="AlphaFoldDB" id="A0A7S7SL14"/>
<dbReference type="InterPro" id="IPR050345">
    <property type="entry name" value="Aliph_Amidase/BUP"/>
</dbReference>
<evidence type="ECO:0000259" key="2">
    <source>
        <dbReference type="PROSITE" id="PS50263"/>
    </source>
</evidence>
<dbReference type="RefSeq" id="WP_194450577.1">
    <property type="nucleotide sequence ID" value="NZ_CP063849.1"/>
</dbReference>
<dbReference type="InterPro" id="IPR003010">
    <property type="entry name" value="C-N_Hydrolase"/>
</dbReference>
<dbReference type="PANTHER" id="PTHR43674:SF16">
    <property type="entry name" value="CARBON-NITROGEN FAMILY, PUTATIVE (AFU_ORTHOLOGUE AFUA_5G02350)-RELATED"/>
    <property type="match status" value="1"/>
</dbReference>
<dbReference type="Gene3D" id="3.60.110.10">
    <property type="entry name" value="Carbon-nitrogen hydrolase"/>
    <property type="match status" value="1"/>
</dbReference>
<evidence type="ECO:0000313" key="3">
    <source>
        <dbReference type="EMBL" id="QOY88914.1"/>
    </source>
</evidence>
<dbReference type="InterPro" id="IPR036526">
    <property type="entry name" value="C-N_Hydrolase_sf"/>
</dbReference>
<dbReference type="CDD" id="cd07197">
    <property type="entry name" value="nitrilase"/>
    <property type="match status" value="1"/>
</dbReference>
<accession>A0A7S7SL14</accession>
<dbReference type="PANTHER" id="PTHR43674">
    <property type="entry name" value="NITRILASE C965.09-RELATED"/>
    <property type="match status" value="1"/>
</dbReference>
<dbReference type="GO" id="GO:0016811">
    <property type="term" value="F:hydrolase activity, acting on carbon-nitrogen (but not peptide) bonds, in linear amides"/>
    <property type="evidence" value="ECO:0007669"/>
    <property type="project" value="TreeGrafter"/>
</dbReference>
<dbReference type="Proteomes" id="UP000593892">
    <property type="component" value="Chromosome"/>
</dbReference>
<keyword evidence="4" id="KW-1185">Reference proteome</keyword>
<feature type="domain" description="CN hydrolase" evidence="2">
    <location>
        <begin position="5"/>
        <end position="260"/>
    </location>
</feature>
<evidence type="ECO:0000256" key="1">
    <source>
        <dbReference type="ARBA" id="ARBA00022801"/>
    </source>
</evidence>
<reference evidence="3 4" key="1">
    <citation type="submission" date="2020-10" db="EMBL/GenBank/DDBJ databases">
        <title>Complete genome sequence of Paludibaculum fermentans P105T, a facultatively anaerobic acidobacterium capable of dissimilatory Fe(III) reduction.</title>
        <authorList>
            <person name="Dedysh S.N."/>
            <person name="Beletsky A.V."/>
            <person name="Kulichevskaya I.S."/>
            <person name="Mardanov A.V."/>
            <person name="Ravin N.V."/>
        </authorList>
    </citation>
    <scope>NUCLEOTIDE SEQUENCE [LARGE SCALE GENOMIC DNA]</scope>
    <source>
        <strain evidence="3 4">P105</strain>
    </source>
</reference>
<organism evidence="3 4">
    <name type="scientific">Paludibaculum fermentans</name>
    <dbReference type="NCBI Taxonomy" id="1473598"/>
    <lineage>
        <taxon>Bacteria</taxon>
        <taxon>Pseudomonadati</taxon>
        <taxon>Acidobacteriota</taxon>
        <taxon>Terriglobia</taxon>
        <taxon>Bryobacterales</taxon>
        <taxon>Bryobacteraceae</taxon>
        <taxon>Paludibaculum</taxon>
    </lineage>
</organism>
<dbReference type="Pfam" id="PF00795">
    <property type="entry name" value="CN_hydrolase"/>
    <property type="match status" value="1"/>
</dbReference>
<protein>
    <submittedName>
        <fullName evidence="3">Carbon-nitrogen hydrolase family protein</fullName>
    </submittedName>
</protein>
<gene>
    <name evidence="3" type="ORF">IRI77_02830</name>
</gene>
<dbReference type="SUPFAM" id="SSF56317">
    <property type="entry name" value="Carbon-nitrogen hydrolase"/>
    <property type="match status" value="1"/>
</dbReference>